<protein>
    <recommendedName>
        <fullName evidence="10">Cytochrome P450</fullName>
    </recommendedName>
</protein>
<keyword evidence="5" id="KW-0408">Iron</keyword>
<feature type="compositionally biased region" description="Low complexity" evidence="7">
    <location>
        <begin position="74"/>
        <end position="87"/>
    </location>
</feature>
<dbReference type="Pfam" id="PF00067">
    <property type="entry name" value="p450"/>
    <property type="match status" value="1"/>
</dbReference>
<comment type="caution">
    <text evidence="8">The sequence shown here is derived from an EMBL/GenBank/DDBJ whole genome shotgun (WGS) entry which is preliminary data.</text>
</comment>
<proteinExistence type="inferred from homology"/>
<sequence length="87" mass="9614">MKGVLMDIFVAGTDTSSATLVWAMAELIKNPDSMKKAQEEVRKVAKGKQMVEEEELGSLRYLKSVATSERDIETTSTSTITNTQRDS</sequence>
<comment type="similarity">
    <text evidence="1">Belongs to the cytochrome P450 family.</text>
</comment>
<evidence type="ECO:0000256" key="4">
    <source>
        <dbReference type="ARBA" id="ARBA00023002"/>
    </source>
</evidence>
<dbReference type="InterPro" id="IPR001128">
    <property type="entry name" value="Cyt_P450"/>
</dbReference>
<dbReference type="SUPFAM" id="SSF48264">
    <property type="entry name" value="Cytochrome P450"/>
    <property type="match status" value="1"/>
</dbReference>
<dbReference type="GO" id="GO:0020037">
    <property type="term" value="F:heme binding"/>
    <property type="evidence" value="ECO:0007669"/>
    <property type="project" value="InterPro"/>
</dbReference>
<dbReference type="Gene3D" id="1.10.630.10">
    <property type="entry name" value="Cytochrome P450"/>
    <property type="match status" value="1"/>
</dbReference>
<dbReference type="AlphaFoldDB" id="A0AAE1N9K6"/>
<dbReference type="PANTHER" id="PTHR47953">
    <property type="entry name" value="OS08G0105600 PROTEIN"/>
    <property type="match status" value="1"/>
</dbReference>
<keyword evidence="3" id="KW-0479">Metal-binding</keyword>
<dbReference type="GO" id="GO:0004497">
    <property type="term" value="F:monooxygenase activity"/>
    <property type="evidence" value="ECO:0007669"/>
    <property type="project" value="UniProtKB-KW"/>
</dbReference>
<keyword evidence="9" id="KW-1185">Reference proteome</keyword>
<dbReference type="PANTHER" id="PTHR47953:SF1">
    <property type="entry name" value="CYTOCHROME P450 71A9"/>
    <property type="match status" value="1"/>
</dbReference>
<name>A0AAE1N9K6_9FABA</name>
<evidence type="ECO:0000256" key="6">
    <source>
        <dbReference type="ARBA" id="ARBA00023033"/>
    </source>
</evidence>
<dbReference type="InterPro" id="IPR052306">
    <property type="entry name" value="CYP450_71D"/>
</dbReference>
<gene>
    <name evidence="8" type="ORF">QN277_002038</name>
</gene>
<evidence type="ECO:0000256" key="5">
    <source>
        <dbReference type="ARBA" id="ARBA00023004"/>
    </source>
</evidence>
<dbReference type="GO" id="GO:0005506">
    <property type="term" value="F:iron ion binding"/>
    <property type="evidence" value="ECO:0007669"/>
    <property type="project" value="InterPro"/>
</dbReference>
<dbReference type="Proteomes" id="UP001293593">
    <property type="component" value="Unassembled WGS sequence"/>
</dbReference>
<keyword evidence="2" id="KW-0349">Heme</keyword>
<keyword evidence="4" id="KW-0560">Oxidoreductase</keyword>
<evidence type="ECO:0000256" key="2">
    <source>
        <dbReference type="ARBA" id="ARBA00022617"/>
    </source>
</evidence>
<evidence type="ECO:0000313" key="9">
    <source>
        <dbReference type="Proteomes" id="UP001293593"/>
    </source>
</evidence>
<feature type="region of interest" description="Disordered" evidence="7">
    <location>
        <begin position="68"/>
        <end position="87"/>
    </location>
</feature>
<reference evidence="8" key="1">
    <citation type="submission" date="2023-10" db="EMBL/GenBank/DDBJ databases">
        <title>Chromosome-level genome of the transformable northern wattle, Acacia crassicarpa.</title>
        <authorList>
            <person name="Massaro I."/>
            <person name="Sinha N.R."/>
            <person name="Poethig S."/>
            <person name="Leichty A.R."/>
        </authorList>
    </citation>
    <scope>NUCLEOTIDE SEQUENCE</scope>
    <source>
        <strain evidence="8">Acra3RX</strain>
        <tissue evidence="8">Leaf</tissue>
    </source>
</reference>
<dbReference type="GO" id="GO:0016705">
    <property type="term" value="F:oxidoreductase activity, acting on paired donors, with incorporation or reduction of molecular oxygen"/>
    <property type="evidence" value="ECO:0007669"/>
    <property type="project" value="InterPro"/>
</dbReference>
<keyword evidence="6" id="KW-0503">Monooxygenase</keyword>
<accession>A0AAE1N9K6</accession>
<dbReference type="EMBL" id="JAWXYG010000001">
    <property type="protein sequence ID" value="KAK4285327.1"/>
    <property type="molecule type" value="Genomic_DNA"/>
</dbReference>
<evidence type="ECO:0000256" key="1">
    <source>
        <dbReference type="ARBA" id="ARBA00010617"/>
    </source>
</evidence>
<evidence type="ECO:0000256" key="7">
    <source>
        <dbReference type="SAM" id="MobiDB-lite"/>
    </source>
</evidence>
<evidence type="ECO:0000256" key="3">
    <source>
        <dbReference type="ARBA" id="ARBA00022723"/>
    </source>
</evidence>
<dbReference type="InterPro" id="IPR036396">
    <property type="entry name" value="Cyt_P450_sf"/>
</dbReference>
<evidence type="ECO:0008006" key="10">
    <source>
        <dbReference type="Google" id="ProtNLM"/>
    </source>
</evidence>
<organism evidence="8 9">
    <name type="scientific">Acacia crassicarpa</name>
    <name type="common">northern wattle</name>
    <dbReference type="NCBI Taxonomy" id="499986"/>
    <lineage>
        <taxon>Eukaryota</taxon>
        <taxon>Viridiplantae</taxon>
        <taxon>Streptophyta</taxon>
        <taxon>Embryophyta</taxon>
        <taxon>Tracheophyta</taxon>
        <taxon>Spermatophyta</taxon>
        <taxon>Magnoliopsida</taxon>
        <taxon>eudicotyledons</taxon>
        <taxon>Gunneridae</taxon>
        <taxon>Pentapetalae</taxon>
        <taxon>rosids</taxon>
        <taxon>fabids</taxon>
        <taxon>Fabales</taxon>
        <taxon>Fabaceae</taxon>
        <taxon>Caesalpinioideae</taxon>
        <taxon>mimosoid clade</taxon>
        <taxon>Acacieae</taxon>
        <taxon>Acacia</taxon>
    </lineage>
</organism>
<evidence type="ECO:0000313" key="8">
    <source>
        <dbReference type="EMBL" id="KAK4285327.1"/>
    </source>
</evidence>